<keyword evidence="1" id="KW-0812">Transmembrane</keyword>
<feature type="transmembrane region" description="Helical" evidence="1">
    <location>
        <begin position="54"/>
        <end position="75"/>
    </location>
</feature>
<dbReference type="Pfam" id="PF06196">
    <property type="entry name" value="DUF997"/>
    <property type="match status" value="1"/>
</dbReference>
<name>A0A3N0AFJ4_9ACTN</name>
<accession>A0A3N0AFJ4</accession>
<dbReference type="AlphaFoldDB" id="A0A3N0AFJ4"/>
<dbReference type="OrthoDB" id="3197205at2"/>
<reference evidence="3" key="1">
    <citation type="submission" date="2018-05" db="EMBL/GenBank/DDBJ databases">
        <title>Genome Sequencing of selected type strains of the family Eggerthellaceae.</title>
        <authorList>
            <person name="Danylec N."/>
            <person name="Stoll D.A."/>
            <person name="Doetsch A."/>
            <person name="Huch M."/>
        </authorList>
    </citation>
    <scope>NUCLEOTIDE SEQUENCE [LARGE SCALE GENOMIC DNA]</scope>
    <source>
        <strain evidence="3">DSM 17537</strain>
    </source>
</reference>
<dbReference type="EMBL" id="QICB01000004">
    <property type="protein sequence ID" value="RNL19658.1"/>
    <property type="molecule type" value="Genomic_DNA"/>
</dbReference>
<gene>
    <name evidence="2" type="ORF">DMP07_06405</name>
</gene>
<organism evidence="2 3">
    <name type="scientific">Slackia faecicanis</name>
    <dbReference type="NCBI Taxonomy" id="255723"/>
    <lineage>
        <taxon>Bacteria</taxon>
        <taxon>Bacillati</taxon>
        <taxon>Actinomycetota</taxon>
        <taxon>Coriobacteriia</taxon>
        <taxon>Eggerthellales</taxon>
        <taxon>Eggerthellaceae</taxon>
        <taxon>Slackia</taxon>
    </lineage>
</organism>
<comment type="caution">
    <text evidence="2">The sequence shown here is derived from an EMBL/GenBank/DDBJ whole genome shotgun (WGS) entry which is preliminary data.</text>
</comment>
<dbReference type="Proteomes" id="UP000267368">
    <property type="component" value="Unassembled WGS sequence"/>
</dbReference>
<evidence type="ECO:0000256" key="1">
    <source>
        <dbReference type="SAM" id="Phobius"/>
    </source>
</evidence>
<feature type="transmembrane region" description="Helical" evidence="1">
    <location>
        <begin position="21"/>
        <end position="42"/>
    </location>
</feature>
<evidence type="ECO:0000313" key="2">
    <source>
        <dbReference type="EMBL" id="RNL19658.1"/>
    </source>
</evidence>
<sequence>MASSKDGLTYRQKMLQANKEAKATVVSLVLCIAVWAAAGFGLSGLDVKVFGTPVWIIGGTVGTWLFAVAVAVFLAKRVFADFDLDDDEEEGADRD</sequence>
<evidence type="ECO:0000313" key="3">
    <source>
        <dbReference type="Proteomes" id="UP000267368"/>
    </source>
</evidence>
<dbReference type="RefSeq" id="WP_123198380.1">
    <property type="nucleotide sequence ID" value="NZ_QICB01000004.1"/>
</dbReference>
<keyword evidence="3" id="KW-1185">Reference proteome</keyword>
<protein>
    <submittedName>
        <fullName evidence="2">DUF997 domain-containing protein</fullName>
    </submittedName>
</protein>
<keyword evidence="1" id="KW-1133">Transmembrane helix</keyword>
<proteinExistence type="predicted"/>
<keyword evidence="1" id="KW-0472">Membrane</keyword>
<dbReference type="InterPro" id="IPR010398">
    <property type="entry name" value="DUF997"/>
</dbReference>